<dbReference type="OrthoDB" id="3650427at2"/>
<accession>A0A1I5RSH9</accession>
<evidence type="ECO:0000313" key="1">
    <source>
        <dbReference type="EMBL" id="SFP61484.1"/>
    </source>
</evidence>
<organism evidence="1 2">
    <name type="scientific">Geodermatophilus dictyosporus</name>
    <dbReference type="NCBI Taxonomy" id="1523247"/>
    <lineage>
        <taxon>Bacteria</taxon>
        <taxon>Bacillati</taxon>
        <taxon>Actinomycetota</taxon>
        <taxon>Actinomycetes</taxon>
        <taxon>Geodermatophilales</taxon>
        <taxon>Geodermatophilaceae</taxon>
        <taxon>Geodermatophilus</taxon>
    </lineage>
</organism>
<name>A0A1I5RSH9_9ACTN</name>
<gene>
    <name evidence="1" type="ORF">SAMN05660464_3695</name>
</gene>
<evidence type="ECO:0000313" key="2">
    <source>
        <dbReference type="Proteomes" id="UP000198857"/>
    </source>
</evidence>
<dbReference type="Proteomes" id="UP000198857">
    <property type="component" value="Unassembled WGS sequence"/>
</dbReference>
<reference evidence="2" key="1">
    <citation type="submission" date="2016-10" db="EMBL/GenBank/DDBJ databases">
        <authorList>
            <person name="Varghese N."/>
            <person name="Submissions S."/>
        </authorList>
    </citation>
    <scope>NUCLEOTIDE SEQUENCE [LARGE SCALE GENOMIC DNA]</scope>
    <source>
        <strain evidence="2">DSM 44208</strain>
    </source>
</reference>
<proteinExistence type="predicted"/>
<dbReference type="AlphaFoldDB" id="A0A1I5RSH9"/>
<dbReference type="EMBL" id="FOWQ01000006">
    <property type="protein sequence ID" value="SFP61484.1"/>
    <property type="molecule type" value="Genomic_DNA"/>
</dbReference>
<sequence>MPVNVLTQPYGRPEQKLSAQDNFLVTLHQPFDLAGAVQQQAAGQVSLTNFLRAHPTGAAHIWALSNNHIGQRVWPAIQPDDLVLFYGNGQVYAYGFVTSKVHWPGNSFIWPSGADWDYIYSLRDFQLVPKADARGPAFYEVFYLTLRHPGLSFMT</sequence>
<protein>
    <submittedName>
        <fullName evidence="1">Uncharacterized protein</fullName>
    </submittedName>
</protein>
<dbReference type="RefSeq" id="WP_091112416.1">
    <property type="nucleotide sequence ID" value="NZ_FOWQ01000006.1"/>
</dbReference>
<keyword evidence="2" id="KW-1185">Reference proteome</keyword>